<dbReference type="KEGG" id="shc:Shell_0167"/>
<protein>
    <recommendedName>
        <fullName evidence="6">Probable ribonuclease FAU-1</fullName>
        <ecNumber evidence="6">3.1.26.-</ecNumber>
    </recommendedName>
    <alternativeName>
        <fullName evidence="6">RNA-binding protein FAU-1</fullName>
    </alternativeName>
</protein>
<evidence type="ECO:0000256" key="2">
    <source>
        <dbReference type="ARBA" id="ARBA00022722"/>
    </source>
</evidence>
<keyword evidence="1 6" id="KW-0698">rRNA processing</keyword>
<dbReference type="GO" id="GO:0016891">
    <property type="term" value="F:RNA endonuclease activity producing 5'-phosphomonoesters, hydrolytic mechanism"/>
    <property type="evidence" value="ECO:0007669"/>
    <property type="project" value="UniProtKB-UniRule"/>
</dbReference>
<accession>D7DAW3</accession>
<dbReference type="STRING" id="591019.Shell_0167"/>
<reference evidence="10 11" key="2">
    <citation type="journal article" date="2011" name="Stand. Genomic Sci.">
        <title>Complete genome sequence of Staphylothermus hellenicus P8.</title>
        <authorList>
            <person name="Anderson I."/>
            <person name="Wirth R."/>
            <person name="Lucas S."/>
            <person name="Copeland A."/>
            <person name="Lapidus A."/>
            <person name="Cheng J.F."/>
            <person name="Goodwin L."/>
            <person name="Pitluck S."/>
            <person name="Davenport K."/>
            <person name="Detter J.C."/>
            <person name="Han C."/>
            <person name="Tapia R."/>
            <person name="Land M."/>
            <person name="Hauser L."/>
            <person name="Pati A."/>
            <person name="Mikhailova N."/>
            <person name="Woyke T."/>
            <person name="Klenk H.P."/>
            <person name="Kyrpides N."/>
            <person name="Ivanova N."/>
        </authorList>
    </citation>
    <scope>NUCLEOTIDE SEQUENCE [LARGE SCALE GENOMIC DNA]</scope>
    <source>
        <strain evidence="11">DSM 12710 / JCM 10830 / BK20S6-10-b1 / P8</strain>
    </source>
</reference>
<dbReference type="EC" id="3.1.26.-" evidence="6"/>
<dbReference type="Proteomes" id="UP000002573">
    <property type="component" value="Chromosome"/>
</dbReference>
<evidence type="ECO:0000256" key="6">
    <source>
        <dbReference type="HAMAP-Rule" id="MF_01910"/>
    </source>
</evidence>
<dbReference type="AlphaFoldDB" id="D7DAW3"/>
<dbReference type="InterPro" id="IPR007295">
    <property type="entry name" value="DUF402"/>
</dbReference>
<feature type="domain" description="DUF402" evidence="8">
    <location>
        <begin position="336"/>
        <end position="466"/>
    </location>
</feature>
<dbReference type="PANTHER" id="PTHR39159:SF1">
    <property type="entry name" value="UPF0374 PROTEIN YGAC"/>
    <property type="match status" value="1"/>
</dbReference>
<reference evidence="11" key="1">
    <citation type="submission" date="2010-05" db="EMBL/GenBank/DDBJ databases">
        <title>Complete sequence of Staphylothermus hellenicus DSM 12710.</title>
        <authorList>
            <consortium name="US DOE Joint Genome Institute"/>
            <person name="Lucas S."/>
            <person name="Copeland A."/>
            <person name="Lapidus A."/>
            <person name="Cheng J.-F."/>
            <person name="Bruce D."/>
            <person name="Goodwin L."/>
            <person name="Pitluck S."/>
            <person name="Davenport K."/>
            <person name="Detter J.C."/>
            <person name="Han C."/>
            <person name="Tapia R."/>
            <person name="Larimer F."/>
            <person name="Land M."/>
            <person name="Hauser L."/>
            <person name="Kyrpides N."/>
            <person name="Mikhailova N."/>
            <person name="Anderson I.J."/>
            <person name="Woyke T."/>
        </authorList>
    </citation>
    <scope>NUCLEOTIDE SEQUENCE [LARGE SCALE GENOMIC DNA]</scope>
    <source>
        <strain evidence="11">DSM 12710 / JCM 10830 / BK20S6-10-b1 / P8</strain>
    </source>
</reference>
<dbReference type="EMBL" id="CP002051">
    <property type="protein sequence ID" value="ADI31310.1"/>
    <property type="molecule type" value="Genomic_DNA"/>
</dbReference>
<dbReference type="eggNOG" id="arCOG04307">
    <property type="taxonomic scope" value="Archaea"/>
</dbReference>
<evidence type="ECO:0000313" key="11">
    <source>
        <dbReference type="Proteomes" id="UP000002573"/>
    </source>
</evidence>
<dbReference type="HAMAP" id="MF_01910">
    <property type="entry name" value="RNA_binding_AU_1"/>
    <property type="match status" value="1"/>
</dbReference>
<keyword evidence="5 6" id="KW-0694">RNA-binding</keyword>
<keyword evidence="4 6" id="KW-0378">Hydrolase</keyword>
<keyword evidence="3 6" id="KW-0255">Endonuclease</keyword>
<dbReference type="InterPro" id="IPR035930">
    <property type="entry name" value="FomD-like_sf"/>
</dbReference>
<dbReference type="GO" id="GO:0035925">
    <property type="term" value="F:mRNA 3'-UTR AU-rich region binding"/>
    <property type="evidence" value="ECO:0007669"/>
    <property type="project" value="UniProtKB-UniRule"/>
</dbReference>
<dbReference type="InterPro" id="IPR050212">
    <property type="entry name" value="Ntdp-like"/>
</dbReference>
<dbReference type="PANTHER" id="PTHR39159">
    <property type="match status" value="1"/>
</dbReference>
<name>D7DAW3_STAHD</name>
<keyword evidence="2 6" id="KW-0540">Nuclease</keyword>
<feature type="coiled-coil region" evidence="7">
    <location>
        <begin position="207"/>
        <end position="234"/>
    </location>
</feature>
<evidence type="ECO:0000256" key="1">
    <source>
        <dbReference type="ARBA" id="ARBA00022552"/>
    </source>
</evidence>
<evidence type="ECO:0000256" key="7">
    <source>
        <dbReference type="SAM" id="Coils"/>
    </source>
</evidence>
<comment type="similarity">
    <text evidence="6">Belongs to the FAU-1 family.</text>
</comment>
<proteinExistence type="inferred from homology"/>
<dbReference type="Gene3D" id="2.40.380.10">
    <property type="entry name" value="FomD-like"/>
    <property type="match status" value="1"/>
</dbReference>
<dbReference type="RefSeq" id="WP_013142508.1">
    <property type="nucleotide sequence ID" value="NC_014205.1"/>
</dbReference>
<sequence>MCTGVRVRGITATAVSKILLDKGYRIVQASNIIRERLNLPLDTSPADVTVKDADKDELLVLGFYGHADKVYNDLVEELEYAFKWISPVGLHSIHVGLIRDKIGDKCIVEIGNNVKGILPRCNLDIGKKVLVGVAKAPIKPGEEALLTRNIRVIGKYVSIIYGKPSLTISEHIRDRDKREYLLAIAMSKIMGSGLGVHLRSSSKYAGKEEIEREIDELKQKLGELLDKAKHIEDAPKILYEGEFIGLIGLTSLAKEKLDSYRDKVIPTITRHHSLKSCNNAMSDIVDYSEILLRHSVSKETIHNSLLDYILEKNKSLPKIRIIHKKPDGITHTLSPGTIHEIVKSENGVKIVLKRTLKSIGVYDGLGVEKKPRDIDYMVIEENSWIISHNYYRGNEWLGSYININTPPEILPGTIKYHDLLIDVIVKNTGEAYIIDEEELKTYYEKGIIPEKLYRKALEVAKYVLENKDSLRRNTLL</sequence>
<dbReference type="Pfam" id="PF10150">
    <property type="entry name" value="RNase_E_G"/>
    <property type="match status" value="1"/>
</dbReference>
<comment type="function">
    <text evidence="6">Probable RNase involved in rRNA stability through maturation and/or degradation of precursor rRNAs. Binds to RNA in loop regions with AU-rich sequences.</text>
</comment>
<evidence type="ECO:0000313" key="10">
    <source>
        <dbReference type="EMBL" id="ADI31310.1"/>
    </source>
</evidence>
<dbReference type="OrthoDB" id="84798at2157"/>
<evidence type="ECO:0000259" key="9">
    <source>
        <dbReference type="Pfam" id="PF10150"/>
    </source>
</evidence>
<dbReference type="SUPFAM" id="SSF159234">
    <property type="entry name" value="FomD-like"/>
    <property type="match status" value="1"/>
</dbReference>
<dbReference type="InterPro" id="IPR019307">
    <property type="entry name" value="RNA-bd_AU-1/RNase_E/G"/>
</dbReference>
<evidence type="ECO:0000256" key="4">
    <source>
        <dbReference type="ARBA" id="ARBA00022801"/>
    </source>
</evidence>
<dbReference type="GeneID" id="9233456"/>
<evidence type="ECO:0000256" key="5">
    <source>
        <dbReference type="ARBA" id="ARBA00022884"/>
    </source>
</evidence>
<dbReference type="GO" id="GO:0006364">
    <property type="term" value="P:rRNA processing"/>
    <property type="evidence" value="ECO:0007669"/>
    <property type="project" value="UniProtKB-UniRule"/>
</dbReference>
<evidence type="ECO:0000256" key="3">
    <source>
        <dbReference type="ARBA" id="ARBA00022759"/>
    </source>
</evidence>
<organism evidence="10 11">
    <name type="scientific">Staphylothermus hellenicus (strain DSM 12710 / JCM 10830 / BK20S6-10-b1 / P8)</name>
    <dbReference type="NCBI Taxonomy" id="591019"/>
    <lineage>
        <taxon>Archaea</taxon>
        <taxon>Thermoproteota</taxon>
        <taxon>Thermoprotei</taxon>
        <taxon>Desulfurococcales</taxon>
        <taxon>Desulfurococcaceae</taxon>
        <taxon>Staphylothermus</taxon>
    </lineage>
</organism>
<feature type="domain" description="RNA-binding protein AU-1/Ribonuclease E/G" evidence="9">
    <location>
        <begin position="154"/>
        <end position="244"/>
    </location>
</feature>
<evidence type="ECO:0000259" key="8">
    <source>
        <dbReference type="Pfam" id="PF04167"/>
    </source>
</evidence>
<keyword evidence="11" id="KW-1185">Reference proteome</keyword>
<gene>
    <name evidence="6" type="primary">fau-1</name>
    <name evidence="10" type="ordered locus">Shell_0167</name>
</gene>
<keyword evidence="7" id="KW-0175">Coiled coil</keyword>
<dbReference type="Pfam" id="PF04167">
    <property type="entry name" value="DUF402"/>
    <property type="match status" value="1"/>
</dbReference>
<dbReference type="HOGENOM" id="CLU_044303_0_0_2"/>
<dbReference type="InterPro" id="IPR016730">
    <property type="entry name" value="RNA-bd_FAU-1"/>
</dbReference>